<dbReference type="AlphaFoldDB" id="A0A1H9ED88"/>
<name>A0A1H9ED88_9LACT</name>
<sequence length="75" mass="8681">METKLLNQSVQPIQQDGDEMAAVILRAYKDQYRVCLTLNPTCIDHEGYITKLSHQAICLGQRWIARESIRCIEFI</sequence>
<dbReference type="Proteomes" id="UP000198833">
    <property type="component" value="Unassembled WGS sequence"/>
</dbReference>
<dbReference type="STRING" id="89093.SAMN04488558_1076"/>
<evidence type="ECO:0000313" key="2">
    <source>
        <dbReference type="Proteomes" id="UP000198833"/>
    </source>
</evidence>
<accession>A0A1H9ED88</accession>
<reference evidence="1 2" key="1">
    <citation type="submission" date="2016-10" db="EMBL/GenBank/DDBJ databases">
        <authorList>
            <person name="de Groot N.N."/>
        </authorList>
    </citation>
    <scope>NUCLEOTIDE SEQUENCE [LARGE SCALE GENOMIC DNA]</scope>
    <source>
        <strain evidence="1 2">DSM 15695</strain>
    </source>
</reference>
<dbReference type="EMBL" id="FOEN01000007">
    <property type="protein sequence ID" value="SEQ23716.1"/>
    <property type="molecule type" value="Genomic_DNA"/>
</dbReference>
<proteinExistence type="predicted"/>
<evidence type="ECO:0000313" key="1">
    <source>
        <dbReference type="EMBL" id="SEQ23716.1"/>
    </source>
</evidence>
<keyword evidence="2" id="KW-1185">Reference proteome</keyword>
<dbReference type="RefSeq" id="WP_092571943.1">
    <property type="nucleotide sequence ID" value="NZ_CALUDV010000003.1"/>
</dbReference>
<organism evidence="1 2">
    <name type="scientific">Ignavigranum ruoffiae</name>
    <dbReference type="NCBI Taxonomy" id="89093"/>
    <lineage>
        <taxon>Bacteria</taxon>
        <taxon>Bacillati</taxon>
        <taxon>Bacillota</taxon>
        <taxon>Bacilli</taxon>
        <taxon>Lactobacillales</taxon>
        <taxon>Aerococcaceae</taxon>
        <taxon>Ignavigranum</taxon>
    </lineage>
</organism>
<protein>
    <submittedName>
        <fullName evidence="1">Uncharacterized protein</fullName>
    </submittedName>
</protein>
<gene>
    <name evidence="1" type="ORF">SAMN04488558_1076</name>
</gene>